<dbReference type="PANTHER" id="PTHR46825">
    <property type="entry name" value="D-ALANYL-D-ALANINE-CARBOXYPEPTIDASE/ENDOPEPTIDASE AMPH"/>
    <property type="match status" value="1"/>
</dbReference>
<name>A0ABW8L8M1_9GAMM</name>
<dbReference type="InterPro" id="IPR012338">
    <property type="entry name" value="Beta-lactam/transpept-like"/>
</dbReference>
<evidence type="ECO:0000256" key="1">
    <source>
        <dbReference type="SAM" id="Phobius"/>
    </source>
</evidence>
<protein>
    <submittedName>
        <fullName evidence="3">Serine hydrolase domain-containing protein</fullName>
        <ecNumber evidence="3">3.-.-.-</ecNumber>
    </submittedName>
</protein>
<feature type="domain" description="Beta-lactamase-related" evidence="2">
    <location>
        <begin position="108"/>
        <end position="377"/>
    </location>
</feature>
<keyword evidence="4" id="KW-1185">Reference proteome</keyword>
<dbReference type="Gene3D" id="3.40.710.10">
    <property type="entry name" value="DD-peptidase/beta-lactamase superfamily"/>
    <property type="match status" value="1"/>
</dbReference>
<dbReference type="RefSeq" id="WP_404672157.1">
    <property type="nucleotide sequence ID" value="NZ_JBJDPD010000012.1"/>
</dbReference>
<keyword evidence="3" id="KW-0378">Hydrolase</keyword>
<accession>A0ABW8L8M1</accession>
<dbReference type="GO" id="GO:0016787">
    <property type="term" value="F:hydrolase activity"/>
    <property type="evidence" value="ECO:0007669"/>
    <property type="project" value="UniProtKB-KW"/>
</dbReference>
<dbReference type="Pfam" id="PF00144">
    <property type="entry name" value="Beta-lactamase"/>
    <property type="match status" value="1"/>
</dbReference>
<dbReference type="PANTHER" id="PTHR46825:SF9">
    <property type="entry name" value="BETA-LACTAMASE-RELATED DOMAIN-CONTAINING PROTEIN"/>
    <property type="match status" value="1"/>
</dbReference>
<reference evidence="3 4" key="1">
    <citation type="submission" date="2024-11" db="EMBL/GenBank/DDBJ databases">
        <title>The Natural Products Discovery Center: Release of the First 8490 Sequenced Strains for Exploring Actinobacteria Biosynthetic Diversity.</title>
        <authorList>
            <person name="Kalkreuter E."/>
            <person name="Kautsar S.A."/>
            <person name="Yang D."/>
            <person name="Bader C.D."/>
            <person name="Teijaro C.N."/>
            <person name="Fluegel L."/>
            <person name="Davis C.M."/>
            <person name="Simpson J.R."/>
            <person name="Lauterbach L."/>
            <person name="Steele A.D."/>
            <person name="Gui C."/>
            <person name="Meng S."/>
            <person name="Li G."/>
            <person name="Viehrig K."/>
            <person name="Ye F."/>
            <person name="Su P."/>
            <person name="Kiefer A.F."/>
            <person name="Nichols A."/>
            <person name="Cepeda A.J."/>
            <person name="Yan W."/>
            <person name="Fan B."/>
            <person name="Jiang Y."/>
            <person name="Adhikari A."/>
            <person name="Zheng C.-J."/>
            <person name="Schuster L."/>
            <person name="Cowan T.M."/>
            <person name="Smanski M.J."/>
            <person name="Chevrette M.G."/>
            <person name="De Carvalho L.P.S."/>
            <person name="Shen B."/>
        </authorList>
    </citation>
    <scope>NUCLEOTIDE SEQUENCE [LARGE SCALE GENOMIC DNA]</scope>
    <source>
        <strain evidence="3 4">NPDC077433</strain>
    </source>
</reference>
<dbReference type="InterPro" id="IPR050491">
    <property type="entry name" value="AmpC-like"/>
</dbReference>
<keyword evidence="1" id="KW-0812">Transmembrane</keyword>
<dbReference type="EMBL" id="JBJDPD010000012">
    <property type="protein sequence ID" value="MFK4001259.1"/>
    <property type="molecule type" value="Genomic_DNA"/>
</dbReference>
<evidence type="ECO:0000313" key="4">
    <source>
        <dbReference type="Proteomes" id="UP001620234"/>
    </source>
</evidence>
<dbReference type="Proteomes" id="UP001620234">
    <property type="component" value="Unassembled WGS sequence"/>
</dbReference>
<evidence type="ECO:0000259" key="2">
    <source>
        <dbReference type="Pfam" id="PF00144"/>
    </source>
</evidence>
<comment type="caution">
    <text evidence="3">The sequence shown here is derived from an EMBL/GenBank/DDBJ whole genome shotgun (WGS) entry which is preliminary data.</text>
</comment>
<gene>
    <name evidence="3" type="ORF">ACI2I3_07935</name>
</gene>
<dbReference type="SUPFAM" id="SSF56601">
    <property type="entry name" value="beta-lactamase/transpeptidase-like"/>
    <property type="match status" value="1"/>
</dbReference>
<dbReference type="InterPro" id="IPR001466">
    <property type="entry name" value="Beta-lactam-related"/>
</dbReference>
<feature type="transmembrane region" description="Helical" evidence="1">
    <location>
        <begin position="9"/>
        <end position="28"/>
    </location>
</feature>
<keyword evidence="1" id="KW-1133">Transmembrane helix</keyword>
<evidence type="ECO:0000313" key="3">
    <source>
        <dbReference type="EMBL" id="MFK4001259.1"/>
    </source>
</evidence>
<keyword evidence="1" id="KW-0472">Membrane</keyword>
<dbReference type="EC" id="3.-.-.-" evidence="3"/>
<proteinExistence type="predicted"/>
<sequence>MFKNIKKTDCFIVTVLLFIVSILGYYYVNTLARAKLWVKSYPIRAELSVRQVSCSDNSPSWLSDILRYQTRHNNAPANQIAYIEPNGTAYHCENGYSGKYPILSDATTAQTRYRYASVTKLWTADMILSLIKDGELSLDTKLSDVITEIDEPKDTRVNDITIGQLLLHRAGFDRYSVFGQDMFGIGKDICPNHITELNNIELGFTPDTKTSYSNLGYCLLGEVVSRIYNKPYTKVIAENYNFADTSLRFIPNHAMSDEVTYNYVETGLTGHTDIYTAFDYEGLASAAGLSGNAINLAQQVQAMSLKPPPNIMTDSSKVACDLTQIAECYGYAMVPYQPNEQSATIYYRDGNLLGLSSLVAVSDSGGVVALLSNGTSNEGVKGSSKVKMMIYQHVIDPQ</sequence>
<organism evidence="3 4">
    <name type="scientific">Psychrobacter namhaensis</name>
    <dbReference type="NCBI Taxonomy" id="292734"/>
    <lineage>
        <taxon>Bacteria</taxon>
        <taxon>Pseudomonadati</taxon>
        <taxon>Pseudomonadota</taxon>
        <taxon>Gammaproteobacteria</taxon>
        <taxon>Moraxellales</taxon>
        <taxon>Moraxellaceae</taxon>
        <taxon>Psychrobacter</taxon>
    </lineage>
</organism>